<dbReference type="RefSeq" id="WP_196197414.1">
    <property type="nucleotide sequence ID" value="NZ_JADPRT010000015.1"/>
</dbReference>
<evidence type="ECO:0000256" key="1">
    <source>
        <dbReference type="SAM" id="MobiDB-lite"/>
    </source>
</evidence>
<organism evidence="3 4">
    <name type="scientific">Streptacidiphilus fuscans</name>
    <dbReference type="NCBI Taxonomy" id="2789292"/>
    <lineage>
        <taxon>Bacteria</taxon>
        <taxon>Bacillati</taxon>
        <taxon>Actinomycetota</taxon>
        <taxon>Actinomycetes</taxon>
        <taxon>Kitasatosporales</taxon>
        <taxon>Streptomycetaceae</taxon>
        <taxon>Streptacidiphilus</taxon>
    </lineage>
</organism>
<dbReference type="Proteomes" id="UP000657385">
    <property type="component" value="Unassembled WGS sequence"/>
</dbReference>
<comment type="caution">
    <text evidence="3">The sequence shown here is derived from an EMBL/GenBank/DDBJ whole genome shotgun (WGS) entry which is preliminary data.</text>
</comment>
<feature type="signal peptide" evidence="2">
    <location>
        <begin position="1"/>
        <end position="22"/>
    </location>
</feature>
<gene>
    <name evidence="3" type="ORF">I2501_29940</name>
</gene>
<keyword evidence="4" id="KW-1185">Reference proteome</keyword>
<sequence>MSRTLRRGAVAAVIVAIAPVLAACSAGSSAATLQVKPNAGATSLSNGQLKVNGVEVVADRLGNAPANVVANIANNESQAETLVSVTVGGTAATLSGSGNINTQASLILGGPATGTVQATVPTLSQPAGAVIPVTFVFANAGSVTVDAQVQKGTGVYASYAPGTPSPTASALPRVSASATAHKGGTTHKPGSSATPTIGAQATTPVSKPTA</sequence>
<proteinExistence type="predicted"/>
<protein>
    <recommendedName>
        <fullName evidence="5">Lipoprotein</fullName>
    </recommendedName>
</protein>
<evidence type="ECO:0000313" key="3">
    <source>
        <dbReference type="EMBL" id="MBF9072254.1"/>
    </source>
</evidence>
<feature type="region of interest" description="Disordered" evidence="1">
    <location>
        <begin position="163"/>
        <end position="210"/>
    </location>
</feature>
<feature type="compositionally biased region" description="Polar residues" evidence="1">
    <location>
        <begin position="188"/>
        <end position="210"/>
    </location>
</feature>
<dbReference type="AlphaFoldDB" id="A0A931B6Z3"/>
<evidence type="ECO:0008006" key="5">
    <source>
        <dbReference type="Google" id="ProtNLM"/>
    </source>
</evidence>
<keyword evidence="2" id="KW-0732">Signal</keyword>
<dbReference type="PROSITE" id="PS51257">
    <property type="entry name" value="PROKAR_LIPOPROTEIN"/>
    <property type="match status" value="1"/>
</dbReference>
<reference evidence="3" key="1">
    <citation type="submission" date="2020-11" db="EMBL/GenBank/DDBJ databases">
        <title>Isolation and identification of active actinomycetes.</title>
        <authorList>
            <person name="Yu B."/>
        </authorList>
    </citation>
    <scope>NUCLEOTIDE SEQUENCE</scope>
    <source>
        <strain evidence="3">NEAU-YB345</strain>
    </source>
</reference>
<feature type="chain" id="PRO_5038591677" description="Lipoprotein" evidence="2">
    <location>
        <begin position="23"/>
        <end position="210"/>
    </location>
</feature>
<name>A0A931B6Z3_9ACTN</name>
<evidence type="ECO:0000256" key="2">
    <source>
        <dbReference type="SAM" id="SignalP"/>
    </source>
</evidence>
<accession>A0A931B6Z3</accession>
<dbReference type="EMBL" id="JADPRT010000015">
    <property type="protein sequence ID" value="MBF9072254.1"/>
    <property type="molecule type" value="Genomic_DNA"/>
</dbReference>
<evidence type="ECO:0000313" key="4">
    <source>
        <dbReference type="Proteomes" id="UP000657385"/>
    </source>
</evidence>